<feature type="coiled-coil region" evidence="1">
    <location>
        <begin position="86"/>
        <end position="127"/>
    </location>
</feature>
<keyword evidence="2" id="KW-0812">Transmembrane</keyword>
<sequence>MTAIKNLFKVKNEIKNPIENEVNPIEDREQIRMTYYHLGYGDSAKALGEPLTLGMALRDLYNSFEDLCRKELNEQGLLKQPHIQNQEQEKTNLRKLETALAIYEGQIKNKADEIDRHKHEIVDVRQNPDKYGIIHADKRPKAQFYIGLALLVPITIYLFVFYISASYSSFFKNFEDGSLTAAIFDAEAFSKALNDGALEAIFVGTIPFVFMGLGYLVHMFQKEKGWKSVMKLVVLFVLTFFFDVILAYLIEKKIFDFNALPGQSFTINDALQSVNFWGIIFAGFVVYLIWGLVFDFVMKEHENVDKIKNFIRSKKEAIKNDEDKKQELIEKVDEIKQEITEIEGKIAELQSKIDGFIFPVKKYLHYHFQYMKGWYQAINSELKFPNKQLDDLRRRCKEEATEHLNRLNLSEADHQNIVYS</sequence>
<feature type="transmembrane region" description="Helical" evidence="2">
    <location>
        <begin position="200"/>
        <end position="220"/>
    </location>
</feature>
<evidence type="ECO:0000313" key="4">
    <source>
        <dbReference type="Proteomes" id="UP000029221"/>
    </source>
</evidence>
<comment type="caution">
    <text evidence="3">The sequence shown here is derived from an EMBL/GenBank/DDBJ whole genome shotgun (WGS) entry which is preliminary data.</text>
</comment>
<keyword evidence="4" id="KW-1185">Reference proteome</keyword>
<feature type="transmembrane region" description="Helical" evidence="2">
    <location>
        <begin position="276"/>
        <end position="298"/>
    </location>
</feature>
<reference evidence="3" key="1">
    <citation type="journal article" date="2014" name="Genome Announc.">
        <title>Draft Genome Sequences of Marine Flavobacterium Nonlabens Strains NR17, NR24, NR27, NR32, NR33, and Ara13.</title>
        <authorList>
            <person name="Nakanishi M."/>
            <person name="Meirelles P."/>
            <person name="Suzuki R."/>
            <person name="Takatani N."/>
            <person name="Mino S."/>
            <person name="Suda W."/>
            <person name="Oshima K."/>
            <person name="Hattori M."/>
            <person name="Ohkuma M."/>
            <person name="Hosokawa M."/>
            <person name="Miyashita K."/>
            <person name="Thompson F.L."/>
            <person name="Niwa A."/>
            <person name="Sawabe T."/>
            <person name="Sawabe T."/>
        </authorList>
    </citation>
    <scope>NUCLEOTIDE SEQUENCE [LARGE SCALE GENOMIC DNA]</scope>
    <source>
        <strain evidence="3">JCM 19294</strain>
    </source>
</reference>
<feature type="transmembrane region" description="Helical" evidence="2">
    <location>
        <begin position="232"/>
        <end position="250"/>
    </location>
</feature>
<name>A0A090Q5B9_9FLAO</name>
<gene>
    <name evidence="3" type="ORF">JCM19294_1232</name>
</gene>
<dbReference type="EMBL" id="BBML01000003">
    <property type="protein sequence ID" value="GAK96923.1"/>
    <property type="molecule type" value="Genomic_DNA"/>
</dbReference>
<dbReference type="Proteomes" id="UP000029221">
    <property type="component" value="Unassembled WGS sequence"/>
</dbReference>
<accession>A0A090Q5B9</accession>
<evidence type="ECO:0000256" key="1">
    <source>
        <dbReference type="SAM" id="Coils"/>
    </source>
</evidence>
<feature type="coiled-coil region" evidence="1">
    <location>
        <begin position="311"/>
        <end position="352"/>
    </location>
</feature>
<feature type="transmembrane region" description="Helical" evidence="2">
    <location>
        <begin position="144"/>
        <end position="165"/>
    </location>
</feature>
<dbReference type="RefSeq" id="WP_042278454.1">
    <property type="nucleotide sequence ID" value="NZ_BBML01000003.1"/>
</dbReference>
<dbReference type="AlphaFoldDB" id="A0A090Q5B9"/>
<proteinExistence type="predicted"/>
<keyword evidence="2" id="KW-1133">Transmembrane helix</keyword>
<dbReference type="eggNOG" id="COG1175">
    <property type="taxonomic scope" value="Bacteria"/>
</dbReference>
<protein>
    <submittedName>
        <fullName evidence="3">Uncharacterized protein</fullName>
    </submittedName>
</protein>
<keyword evidence="1" id="KW-0175">Coiled coil</keyword>
<keyword evidence="2" id="KW-0472">Membrane</keyword>
<evidence type="ECO:0000256" key="2">
    <source>
        <dbReference type="SAM" id="Phobius"/>
    </source>
</evidence>
<organism evidence="3 4">
    <name type="scientific">Nonlabens tegetincola</name>
    <dbReference type="NCBI Taxonomy" id="323273"/>
    <lineage>
        <taxon>Bacteria</taxon>
        <taxon>Pseudomonadati</taxon>
        <taxon>Bacteroidota</taxon>
        <taxon>Flavobacteriia</taxon>
        <taxon>Flavobacteriales</taxon>
        <taxon>Flavobacteriaceae</taxon>
        <taxon>Nonlabens</taxon>
    </lineage>
</organism>
<evidence type="ECO:0000313" key="3">
    <source>
        <dbReference type="EMBL" id="GAK96923.1"/>
    </source>
</evidence>